<protein>
    <submittedName>
        <fullName evidence="4">Flavin reductase</fullName>
    </submittedName>
</protein>
<feature type="domain" description="Flavin reductase like" evidence="3">
    <location>
        <begin position="22"/>
        <end position="165"/>
    </location>
</feature>
<name>A0ABU0YTR9_9PROT</name>
<keyword evidence="2" id="KW-0560">Oxidoreductase</keyword>
<dbReference type="SUPFAM" id="SSF55811">
    <property type="entry name" value="Nudix"/>
    <property type="match status" value="1"/>
</dbReference>
<dbReference type="RefSeq" id="WP_379959612.1">
    <property type="nucleotide sequence ID" value="NZ_JAUYVI010000007.1"/>
</dbReference>
<dbReference type="EMBL" id="JAUYVI010000007">
    <property type="protein sequence ID" value="MDQ7250391.1"/>
    <property type="molecule type" value="Genomic_DNA"/>
</dbReference>
<dbReference type="Pfam" id="PF01613">
    <property type="entry name" value="Flavin_Reduct"/>
    <property type="match status" value="1"/>
</dbReference>
<dbReference type="PANTHER" id="PTHR30466">
    <property type="entry name" value="FLAVIN REDUCTASE"/>
    <property type="match status" value="1"/>
</dbReference>
<dbReference type="InterPro" id="IPR015797">
    <property type="entry name" value="NUDIX_hydrolase-like_dom_sf"/>
</dbReference>
<dbReference type="SUPFAM" id="SSF50475">
    <property type="entry name" value="FMN-binding split barrel"/>
    <property type="match status" value="1"/>
</dbReference>
<reference evidence="5" key="1">
    <citation type="submission" date="2023-08" db="EMBL/GenBank/DDBJ databases">
        <title>Rhodospirillaceae gen. nov., a novel taxon isolated from the Yangtze River Yuezi River estuary sludge.</title>
        <authorList>
            <person name="Ruan L."/>
        </authorList>
    </citation>
    <scope>NUCLEOTIDE SEQUENCE [LARGE SCALE GENOMIC DNA]</scope>
    <source>
        <strain evidence="5">R-7</strain>
    </source>
</reference>
<keyword evidence="5" id="KW-1185">Reference proteome</keyword>
<dbReference type="Gene3D" id="3.90.79.10">
    <property type="entry name" value="Nucleoside Triphosphate Pyrophosphohydrolase"/>
    <property type="match status" value="1"/>
</dbReference>
<dbReference type="Gene3D" id="2.30.110.10">
    <property type="entry name" value="Electron Transport, Fmn-binding Protein, Chain A"/>
    <property type="match status" value="1"/>
</dbReference>
<gene>
    <name evidence="4" type="ORF">Q8A70_22060</name>
</gene>
<evidence type="ECO:0000256" key="2">
    <source>
        <dbReference type="ARBA" id="ARBA00023002"/>
    </source>
</evidence>
<evidence type="ECO:0000256" key="1">
    <source>
        <dbReference type="ARBA" id="ARBA00008898"/>
    </source>
</evidence>
<evidence type="ECO:0000313" key="4">
    <source>
        <dbReference type="EMBL" id="MDQ7250391.1"/>
    </source>
</evidence>
<dbReference type="InterPro" id="IPR050268">
    <property type="entry name" value="NADH-dep_flavin_reductase"/>
</dbReference>
<dbReference type="InterPro" id="IPR012349">
    <property type="entry name" value="Split_barrel_FMN-bd"/>
</dbReference>
<comment type="similarity">
    <text evidence="1">Belongs to the non-flavoprotein flavin reductase family.</text>
</comment>
<dbReference type="SMART" id="SM00903">
    <property type="entry name" value="Flavin_Reduct"/>
    <property type="match status" value="1"/>
</dbReference>
<comment type="caution">
    <text evidence="4">The sequence shown here is derived from an EMBL/GenBank/DDBJ whole genome shotgun (WGS) entry which is preliminary data.</text>
</comment>
<dbReference type="InterPro" id="IPR002563">
    <property type="entry name" value="Flavin_Rdtase-like_dom"/>
</dbReference>
<proteinExistence type="inferred from homology"/>
<accession>A0ABU0YTR9</accession>
<evidence type="ECO:0000259" key="3">
    <source>
        <dbReference type="SMART" id="SM00903"/>
    </source>
</evidence>
<dbReference type="PANTHER" id="PTHR30466:SF11">
    <property type="entry name" value="FLAVIN-DEPENDENT MONOOXYGENASE, REDUCTASE SUBUNIT HSAB"/>
    <property type="match status" value="1"/>
</dbReference>
<organism evidence="4 5">
    <name type="scientific">Dongia sedimenti</name>
    <dbReference type="NCBI Taxonomy" id="3064282"/>
    <lineage>
        <taxon>Bacteria</taxon>
        <taxon>Pseudomonadati</taxon>
        <taxon>Pseudomonadota</taxon>
        <taxon>Alphaproteobacteria</taxon>
        <taxon>Rhodospirillales</taxon>
        <taxon>Dongiaceae</taxon>
        <taxon>Dongia</taxon>
    </lineage>
</organism>
<dbReference type="Proteomes" id="UP001230156">
    <property type="component" value="Unassembled WGS sequence"/>
</dbReference>
<evidence type="ECO:0000313" key="5">
    <source>
        <dbReference type="Proteomes" id="UP001230156"/>
    </source>
</evidence>
<sequence length="333" mass="35915">MTAELALADPGALDKKALRRALGSFVTGVTIVTTMDEMGRPRGLTVNSFTSVSLDPPLVLVCIARTSGSFEAFQRSSGFAINVLCEDQRSVSDLFATKSPDKFDHVDWVPGATGAPRILGSISTFECTTHERVVAGDHIILIGRVTAFEITPRRPLVYGQGGYISLAAQQAAIAKSPGRKLVVSCIVEQNGKVLMLPDGKGRWILPGAALTGGGTGDLASLKEALRRAGVKAEITFLYSVFENATDDTVNIVYRGTLVEKTETAAQGQFFDAETMPWSALYPQPANGMLMRYFHEAALDQFGIYTDIDGEARVARLTHLPRSWDSYASEFKGS</sequence>